<keyword evidence="9 13" id="KW-0472">Membrane</keyword>
<comment type="similarity">
    <text evidence="13">Belongs to the phospholipase D family. Cardiolipin synthase subfamily.</text>
</comment>
<comment type="function">
    <text evidence="12 13">Catalyzes the reversible phosphatidyl group transfer from one phosphatidylglycerol molecule to another to form cardiolipin (CL) (diphosphatidylglycerol) and glycerol.</text>
</comment>
<evidence type="ECO:0000256" key="8">
    <source>
        <dbReference type="ARBA" id="ARBA00023098"/>
    </source>
</evidence>
<dbReference type="CDD" id="cd09112">
    <property type="entry name" value="PLDc_CLS_2"/>
    <property type="match status" value="1"/>
</dbReference>
<keyword evidence="4 13" id="KW-0808">Transferase</keyword>
<dbReference type="InterPro" id="IPR025202">
    <property type="entry name" value="PLD-like_dom"/>
</dbReference>
<feature type="active site" evidence="13">
    <location>
        <position position="406"/>
    </location>
</feature>
<dbReference type="AlphaFoldDB" id="A0A5S5BS45"/>
<evidence type="ECO:0000259" key="15">
    <source>
        <dbReference type="PROSITE" id="PS50035"/>
    </source>
</evidence>
<evidence type="ECO:0000256" key="5">
    <source>
        <dbReference type="ARBA" id="ARBA00022692"/>
    </source>
</evidence>
<dbReference type="FunFam" id="3.30.870.10:FF:000014">
    <property type="entry name" value="Cardiolipin synthase"/>
    <property type="match status" value="1"/>
</dbReference>
<organism evidence="16 17">
    <name type="scientific">Paenibacillus methanolicus</name>
    <dbReference type="NCBI Taxonomy" id="582686"/>
    <lineage>
        <taxon>Bacteria</taxon>
        <taxon>Bacillati</taxon>
        <taxon>Bacillota</taxon>
        <taxon>Bacilli</taxon>
        <taxon>Bacillales</taxon>
        <taxon>Paenibacillaceae</taxon>
        <taxon>Paenibacillus</taxon>
    </lineage>
</organism>
<evidence type="ECO:0000256" key="10">
    <source>
        <dbReference type="ARBA" id="ARBA00023209"/>
    </source>
</evidence>
<dbReference type="InterPro" id="IPR022924">
    <property type="entry name" value="Cardiolipin_synthase"/>
</dbReference>
<evidence type="ECO:0000256" key="7">
    <source>
        <dbReference type="ARBA" id="ARBA00022989"/>
    </source>
</evidence>
<evidence type="ECO:0000256" key="9">
    <source>
        <dbReference type="ARBA" id="ARBA00023136"/>
    </source>
</evidence>
<dbReference type="EC" id="2.7.8.-" evidence="13 14"/>
<evidence type="ECO:0000256" key="4">
    <source>
        <dbReference type="ARBA" id="ARBA00022679"/>
    </source>
</evidence>
<keyword evidence="11 13" id="KW-1208">Phospholipid metabolism</keyword>
<dbReference type="CDD" id="cd09110">
    <property type="entry name" value="PLDc_CLS_1"/>
    <property type="match status" value="1"/>
</dbReference>
<evidence type="ECO:0000256" key="1">
    <source>
        <dbReference type="ARBA" id="ARBA00004651"/>
    </source>
</evidence>
<dbReference type="SUPFAM" id="SSF56024">
    <property type="entry name" value="Phospholipase D/nuclease"/>
    <property type="match status" value="2"/>
</dbReference>
<evidence type="ECO:0000256" key="6">
    <source>
        <dbReference type="ARBA" id="ARBA00022737"/>
    </source>
</evidence>
<dbReference type="HAMAP" id="MF_01916">
    <property type="entry name" value="Cardiolipin_synth_Cls"/>
    <property type="match status" value="1"/>
</dbReference>
<gene>
    <name evidence="16" type="ORF">BCM02_11788</name>
</gene>
<evidence type="ECO:0000256" key="12">
    <source>
        <dbReference type="ARBA" id="ARBA00057569"/>
    </source>
</evidence>
<evidence type="ECO:0000256" key="11">
    <source>
        <dbReference type="ARBA" id="ARBA00023264"/>
    </source>
</evidence>
<feature type="transmembrane region" description="Helical" evidence="13">
    <location>
        <begin position="36"/>
        <end position="59"/>
    </location>
</feature>
<feature type="domain" description="PLD phosphodiesterase" evidence="15">
    <location>
        <begin position="399"/>
        <end position="426"/>
    </location>
</feature>
<feature type="domain" description="PLD phosphodiesterase" evidence="15">
    <location>
        <begin position="222"/>
        <end position="249"/>
    </location>
</feature>
<dbReference type="GO" id="GO:0008808">
    <property type="term" value="F:cardiolipin synthase activity"/>
    <property type="evidence" value="ECO:0007669"/>
    <property type="project" value="UniProtKB-UniRule"/>
</dbReference>
<name>A0A5S5BS45_9BACL</name>
<dbReference type="PANTHER" id="PTHR21248:SF22">
    <property type="entry name" value="PHOSPHOLIPASE D"/>
    <property type="match status" value="1"/>
</dbReference>
<dbReference type="InterPro" id="IPR001736">
    <property type="entry name" value="PLipase_D/transphosphatidylase"/>
</dbReference>
<keyword evidence="2 13" id="KW-1003">Cell membrane</keyword>
<dbReference type="FunFam" id="3.30.870.10:FF:000021">
    <property type="entry name" value="Cardiolipin synthase"/>
    <property type="match status" value="1"/>
</dbReference>
<keyword evidence="6" id="KW-0677">Repeat</keyword>
<dbReference type="Pfam" id="PF13396">
    <property type="entry name" value="PLDc_N"/>
    <property type="match status" value="1"/>
</dbReference>
<dbReference type="PROSITE" id="PS50035">
    <property type="entry name" value="PLD"/>
    <property type="match status" value="2"/>
</dbReference>
<dbReference type="GO" id="GO:0005886">
    <property type="term" value="C:plasma membrane"/>
    <property type="evidence" value="ECO:0007669"/>
    <property type="project" value="UniProtKB-SubCell"/>
</dbReference>
<dbReference type="Gene3D" id="3.30.870.10">
    <property type="entry name" value="Endonuclease Chain A"/>
    <property type="match status" value="3"/>
</dbReference>
<evidence type="ECO:0000256" key="14">
    <source>
        <dbReference type="NCBIfam" id="TIGR04265"/>
    </source>
</evidence>
<accession>A0A5S5BS45</accession>
<feature type="active site" evidence="13">
    <location>
        <position position="411"/>
    </location>
</feature>
<evidence type="ECO:0000313" key="16">
    <source>
        <dbReference type="EMBL" id="TYP68970.1"/>
    </source>
</evidence>
<feature type="active site" evidence="13">
    <location>
        <position position="234"/>
    </location>
</feature>
<protein>
    <recommendedName>
        <fullName evidence="13 14">Cardiolipin synthase</fullName>
        <shortName evidence="13">CL synthase</shortName>
        <ecNumber evidence="13 14">2.7.8.-</ecNumber>
    </recommendedName>
</protein>
<dbReference type="Proteomes" id="UP000323257">
    <property type="component" value="Unassembled WGS sequence"/>
</dbReference>
<evidence type="ECO:0000313" key="17">
    <source>
        <dbReference type="Proteomes" id="UP000323257"/>
    </source>
</evidence>
<keyword evidence="3 13" id="KW-0444">Lipid biosynthesis</keyword>
<feature type="active site" evidence="13">
    <location>
        <position position="227"/>
    </location>
</feature>
<dbReference type="PANTHER" id="PTHR21248">
    <property type="entry name" value="CARDIOLIPIN SYNTHASE"/>
    <property type="match status" value="1"/>
</dbReference>
<dbReference type="SMART" id="SM00155">
    <property type="entry name" value="PLDc"/>
    <property type="match status" value="2"/>
</dbReference>
<sequence length="486" mass="55124">MRRMLWWLYNHFTTVVLLFNLLLAAAVIFLERRNVGVTWAWLMVLLFIPVIGFILYLVFGQNLSKVKLYKISRETSLVIKAIIEGQRRAYLHNDIQFHDPAMVPYSNLIYMNLSSGFALYTQDNEVEIYTDGHDKFDALIRDIASAKLHIHLMYYIVKDDEIGRRLMSALVERAKAGVEVRFLYDHIGSSRLRGAYFSDLIQAGGHAASFFPSKIPYLNFRVNYRNHRKLAIIDGAVGYIGGFNIGDEYLGLDKRFGYWRDTHLRLRGSSVLQMQAQFLLDWNLASVTAIPENPGYFPVVESEGQVGVQIVSSGPNNTAEQIKNAYIKMIHSAKEYIYIQTPYFIPDESVLTAIRLAALSGVEVILMLPAVPDHKMVYWASYSYLGDVLDAGGRCMLYTKGFLHAKTIVVDGKIASVGTANVDIRSFKLNFEANAIVYDSGAAGQLKAIFEQDMNNCRELTPEGYAARSRLQRFRESFTRLLSPIL</sequence>
<dbReference type="EMBL" id="VNHS01000017">
    <property type="protein sequence ID" value="TYP68970.1"/>
    <property type="molecule type" value="Genomic_DNA"/>
</dbReference>
<evidence type="ECO:0000256" key="2">
    <source>
        <dbReference type="ARBA" id="ARBA00022475"/>
    </source>
</evidence>
<feature type="active site" evidence="13">
    <location>
        <position position="229"/>
    </location>
</feature>
<keyword evidence="7 13" id="KW-1133">Transmembrane helix</keyword>
<proteinExistence type="inferred from homology"/>
<comment type="caution">
    <text evidence="16">The sequence shown here is derived from an EMBL/GenBank/DDBJ whole genome shotgun (WGS) entry which is preliminary data.</text>
</comment>
<comment type="catalytic activity">
    <reaction evidence="13">
        <text>2 a 1,2-diacyl-sn-glycero-3-phospho-(1'-sn-glycerol) = a cardiolipin + glycerol</text>
        <dbReference type="Rhea" id="RHEA:31451"/>
        <dbReference type="ChEBI" id="CHEBI:17754"/>
        <dbReference type="ChEBI" id="CHEBI:62237"/>
        <dbReference type="ChEBI" id="CHEBI:64716"/>
    </reaction>
</comment>
<evidence type="ECO:0000256" key="13">
    <source>
        <dbReference type="HAMAP-Rule" id="MF_01916"/>
    </source>
</evidence>
<keyword evidence="5 13" id="KW-0812">Transmembrane</keyword>
<evidence type="ECO:0000256" key="3">
    <source>
        <dbReference type="ARBA" id="ARBA00022516"/>
    </source>
</evidence>
<feature type="active site" evidence="13">
    <location>
        <position position="404"/>
    </location>
</feature>
<dbReference type="InterPro" id="IPR027379">
    <property type="entry name" value="CLS_N"/>
</dbReference>
<dbReference type="NCBIfam" id="TIGR04265">
    <property type="entry name" value="bac_cardiolipin"/>
    <property type="match status" value="1"/>
</dbReference>
<dbReference type="GO" id="GO:0032049">
    <property type="term" value="P:cardiolipin biosynthetic process"/>
    <property type="evidence" value="ECO:0007669"/>
    <property type="project" value="UniProtKB-UniRule"/>
</dbReference>
<keyword evidence="10 13" id="KW-0594">Phospholipid biosynthesis</keyword>
<feature type="transmembrane region" description="Helical" evidence="13">
    <location>
        <begin position="7"/>
        <end position="30"/>
    </location>
</feature>
<keyword evidence="8 13" id="KW-0443">Lipid metabolism</keyword>
<reference evidence="16 17" key="1">
    <citation type="submission" date="2019-07" db="EMBL/GenBank/DDBJ databases">
        <title>Genomic Encyclopedia of Type Strains, Phase III (KMG-III): the genomes of soil and plant-associated and newly described type strains.</title>
        <authorList>
            <person name="Whitman W."/>
        </authorList>
    </citation>
    <scope>NUCLEOTIDE SEQUENCE [LARGE SCALE GENOMIC DNA]</scope>
    <source>
        <strain evidence="16 17">BL24</strain>
    </source>
</reference>
<comment type="subcellular location">
    <subcellularLocation>
        <location evidence="1 13">Cell membrane</location>
        <topology evidence="1 13">Multi-pass membrane protein</topology>
    </subcellularLocation>
</comment>
<keyword evidence="17" id="KW-1185">Reference proteome</keyword>
<dbReference type="InterPro" id="IPR030874">
    <property type="entry name" value="Cardiolipin_synth_Firmi"/>
</dbReference>
<dbReference type="Pfam" id="PF13091">
    <property type="entry name" value="PLDc_2"/>
    <property type="match status" value="2"/>
</dbReference>